<feature type="region of interest" description="Disordered" evidence="1">
    <location>
        <begin position="35"/>
        <end position="65"/>
    </location>
</feature>
<sequence>MAAVQLMVENLRTIESFLRTRRLWRTERYTIALVPRDPYEPDATGRDRSGVNTPARPAQNIDPQR</sequence>
<organism evidence="2 3">
    <name type="scientific">Streptomyces kanamyceticus</name>
    <dbReference type="NCBI Taxonomy" id="1967"/>
    <lineage>
        <taxon>Bacteria</taxon>
        <taxon>Bacillati</taxon>
        <taxon>Actinomycetota</taxon>
        <taxon>Actinomycetes</taxon>
        <taxon>Kitasatosporales</taxon>
        <taxon>Streptomycetaceae</taxon>
        <taxon>Streptomyces</taxon>
    </lineage>
</organism>
<dbReference type="AlphaFoldDB" id="A0A5J6GJ01"/>
<feature type="compositionally biased region" description="Basic and acidic residues" evidence="1">
    <location>
        <begin position="37"/>
        <end position="49"/>
    </location>
</feature>
<evidence type="ECO:0000313" key="3">
    <source>
        <dbReference type="Proteomes" id="UP000325529"/>
    </source>
</evidence>
<dbReference type="KEGG" id="ska:CP970_25440"/>
<gene>
    <name evidence="2" type="ORF">CP970_25440</name>
</gene>
<reference evidence="2 3" key="1">
    <citation type="submission" date="2017-09" db="EMBL/GenBank/DDBJ databases">
        <authorList>
            <person name="Lee N."/>
            <person name="Cho B.-K."/>
        </authorList>
    </citation>
    <scope>NUCLEOTIDE SEQUENCE [LARGE SCALE GENOMIC DNA]</scope>
    <source>
        <strain evidence="2 3">ATCC 12853</strain>
    </source>
</reference>
<dbReference type="Proteomes" id="UP000325529">
    <property type="component" value="Chromosome"/>
</dbReference>
<accession>A0A5J6GJ01</accession>
<evidence type="ECO:0000256" key="1">
    <source>
        <dbReference type="SAM" id="MobiDB-lite"/>
    </source>
</evidence>
<keyword evidence="3" id="KW-1185">Reference proteome</keyword>
<proteinExistence type="predicted"/>
<dbReference type="EMBL" id="CP023699">
    <property type="protein sequence ID" value="QEU93798.1"/>
    <property type="molecule type" value="Genomic_DNA"/>
</dbReference>
<evidence type="ECO:0000313" key="2">
    <source>
        <dbReference type="EMBL" id="QEU93798.1"/>
    </source>
</evidence>
<name>A0A5J6GJ01_STRKN</name>
<protein>
    <submittedName>
        <fullName evidence="2">Uncharacterized protein</fullName>
    </submittedName>
</protein>